<sequence>MEMKIGELSVEGDLDTLYLVAQFDGGAELQVHALLYGGQSEQQQRLAVNVLQEEIHSYLKRQFKSMSVWTSCGPRGPRSPRSFPCAEGPAQRGGAAGPAAVHLHRGAVRVVLTGSELVPSLPDCNIAFLFFLRRVGLASVASSPAIGLESFLFFP</sequence>
<name>A0A7J5ZC64_DISMA</name>
<reference evidence="1 2" key="1">
    <citation type="submission" date="2020-03" db="EMBL/GenBank/DDBJ databases">
        <title>Dissostichus mawsoni Genome sequencing and assembly.</title>
        <authorList>
            <person name="Park H."/>
        </authorList>
    </citation>
    <scope>NUCLEOTIDE SEQUENCE [LARGE SCALE GENOMIC DNA]</scope>
    <source>
        <strain evidence="1">DM0001</strain>
        <tissue evidence="1">Muscle</tissue>
    </source>
</reference>
<protein>
    <submittedName>
        <fullName evidence="1">Uncharacterized protein</fullName>
    </submittedName>
</protein>
<evidence type="ECO:0000313" key="1">
    <source>
        <dbReference type="EMBL" id="KAF3859374.1"/>
    </source>
</evidence>
<organism evidence="1 2">
    <name type="scientific">Dissostichus mawsoni</name>
    <name type="common">Antarctic cod</name>
    <dbReference type="NCBI Taxonomy" id="36200"/>
    <lineage>
        <taxon>Eukaryota</taxon>
        <taxon>Metazoa</taxon>
        <taxon>Chordata</taxon>
        <taxon>Craniata</taxon>
        <taxon>Vertebrata</taxon>
        <taxon>Euteleostomi</taxon>
        <taxon>Actinopterygii</taxon>
        <taxon>Neopterygii</taxon>
        <taxon>Teleostei</taxon>
        <taxon>Neoteleostei</taxon>
        <taxon>Acanthomorphata</taxon>
        <taxon>Eupercaria</taxon>
        <taxon>Perciformes</taxon>
        <taxon>Notothenioidei</taxon>
        <taxon>Nototheniidae</taxon>
        <taxon>Dissostichus</taxon>
    </lineage>
</organism>
<dbReference type="EMBL" id="JAAKFY010000003">
    <property type="protein sequence ID" value="KAF3859374.1"/>
    <property type="molecule type" value="Genomic_DNA"/>
</dbReference>
<dbReference type="OrthoDB" id="5917609at2759"/>
<comment type="caution">
    <text evidence="1">The sequence shown here is derived from an EMBL/GenBank/DDBJ whole genome shotgun (WGS) entry which is preliminary data.</text>
</comment>
<gene>
    <name evidence="1" type="ORF">F7725_021774</name>
</gene>
<keyword evidence="2" id="KW-1185">Reference proteome</keyword>
<dbReference type="Proteomes" id="UP000518266">
    <property type="component" value="Unassembled WGS sequence"/>
</dbReference>
<dbReference type="AlphaFoldDB" id="A0A7J5ZC64"/>
<accession>A0A7J5ZC64</accession>
<evidence type="ECO:0000313" key="2">
    <source>
        <dbReference type="Proteomes" id="UP000518266"/>
    </source>
</evidence>
<proteinExistence type="predicted"/>